<sequence length="330" mass="37448">MTSPPTTLIGCIESGDLEQQCVLLLQSLRKFGGSMSSVPVRLYRCRGGHPLNRGIVDTLLSLGAEVFDRPKANPYPWWPHYNKSAAMRMAVEEVDTEYLTFLDSDILISGDFSDVVPEDADFAACPEAVIVATTGPDHENEPYWIACSERMGIGLDRLGWVDSVPEGVRIRRYWNSGVFSLRRESRIAFDWDQACRQLHESQIASPRYRAFFTDQVALAFAVSQTDRTKTLPIELNCQVNTLNRDFTDPSAIPNAIIVHYHKSMRPEGFQQLLEDLSGNSQPLASMVQQHGPLRSAPRTLHHRIRDRWVRKTRSIRKNRFFERLASAKTV</sequence>
<protein>
    <submittedName>
        <fullName evidence="1">Glycosyltransferase family 2 protein</fullName>
    </submittedName>
</protein>
<reference evidence="1 2" key="1">
    <citation type="submission" date="2019-08" db="EMBL/GenBank/DDBJ databases">
        <authorList>
            <person name="Dhanesh K."/>
            <person name="Kumar G."/>
            <person name="Sasikala C."/>
            <person name="Venkata Ramana C."/>
        </authorList>
    </citation>
    <scope>NUCLEOTIDE SEQUENCE [LARGE SCALE GENOMIC DNA]</scope>
    <source>
        <strain evidence="1 2">JC645</strain>
    </source>
</reference>
<dbReference type="EMBL" id="VWOX01000002">
    <property type="protein sequence ID" value="KAA5546132.1"/>
    <property type="molecule type" value="Genomic_DNA"/>
</dbReference>
<dbReference type="RefSeq" id="WP_150075139.1">
    <property type="nucleotide sequence ID" value="NZ_VWOX01000002.1"/>
</dbReference>
<keyword evidence="1" id="KW-0808">Transferase</keyword>
<dbReference type="CDD" id="cd00761">
    <property type="entry name" value="Glyco_tranf_GTA_type"/>
    <property type="match status" value="1"/>
</dbReference>
<comment type="caution">
    <text evidence="1">The sequence shown here is derived from an EMBL/GenBank/DDBJ whole genome shotgun (WGS) entry which is preliminary data.</text>
</comment>
<dbReference type="SUPFAM" id="SSF53448">
    <property type="entry name" value="Nucleotide-diphospho-sugar transferases"/>
    <property type="match status" value="1"/>
</dbReference>
<dbReference type="Proteomes" id="UP000324479">
    <property type="component" value="Unassembled WGS sequence"/>
</dbReference>
<gene>
    <name evidence="1" type="ORF">FYK55_04340</name>
</gene>
<organism evidence="1 2">
    <name type="scientific">Roseiconus nitratireducens</name>
    <dbReference type="NCBI Taxonomy" id="2605748"/>
    <lineage>
        <taxon>Bacteria</taxon>
        <taxon>Pseudomonadati</taxon>
        <taxon>Planctomycetota</taxon>
        <taxon>Planctomycetia</taxon>
        <taxon>Pirellulales</taxon>
        <taxon>Pirellulaceae</taxon>
        <taxon>Roseiconus</taxon>
    </lineage>
</organism>
<accession>A0A5M6DIT1</accession>
<dbReference type="InterPro" id="IPR029044">
    <property type="entry name" value="Nucleotide-diphossugar_trans"/>
</dbReference>
<dbReference type="Gene3D" id="3.90.550.10">
    <property type="entry name" value="Spore Coat Polysaccharide Biosynthesis Protein SpsA, Chain A"/>
    <property type="match status" value="1"/>
</dbReference>
<dbReference type="GO" id="GO:0016740">
    <property type="term" value="F:transferase activity"/>
    <property type="evidence" value="ECO:0007669"/>
    <property type="project" value="UniProtKB-KW"/>
</dbReference>
<evidence type="ECO:0000313" key="1">
    <source>
        <dbReference type="EMBL" id="KAA5546132.1"/>
    </source>
</evidence>
<name>A0A5M6DIT1_9BACT</name>
<proteinExistence type="predicted"/>
<keyword evidence="2" id="KW-1185">Reference proteome</keyword>
<dbReference type="AlphaFoldDB" id="A0A5M6DIT1"/>
<evidence type="ECO:0000313" key="2">
    <source>
        <dbReference type="Proteomes" id="UP000324479"/>
    </source>
</evidence>